<dbReference type="EMBL" id="CP119943">
    <property type="protein sequence ID" value="WFC97803.1"/>
    <property type="molecule type" value="Genomic_DNA"/>
</dbReference>
<dbReference type="SUPFAM" id="SSF54713">
    <property type="entry name" value="Elongation factor Ts (EF-Ts), dimerisation domain"/>
    <property type="match status" value="1"/>
</dbReference>
<dbReference type="InterPro" id="IPR036402">
    <property type="entry name" value="EF-Ts_dimer_sf"/>
</dbReference>
<dbReference type="GO" id="GO:0005739">
    <property type="term" value="C:mitochondrion"/>
    <property type="evidence" value="ECO:0007669"/>
    <property type="project" value="UniProtKB-SubCell"/>
</dbReference>
<dbReference type="GO" id="GO:0003746">
    <property type="term" value="F:translation elongation factor activity"/>
    <property type="evidence" value="ECO:0007669"/>
    <property type="project" value="UniProtKB-UniRule"/>
</dbReference>
<dbReference type="InterPro" id="IPR001816">
    <property type="entry name" value="Transl_elong_EFTs/EF1B"/>
</dbReference>
<organism evidence="6 7">
    <name type="scientific">Malassezia yamatoensis</name>
    <dbReference type="NCBI Taxonomy" id="253288"/>
    <lineage>
        <taxon>Eukaryota</taxon>
        <taxon>Fungi</taxon>
        <taxon>Dikarya</taxon>
        <taxon>Basidiomycota</taxon>
        <taxon>Ustilaginomycotina</taxon>
        <taxon>Malasseziomycetes</taxon>
        <taxon>Malasseziales</taxon>
        <taxon>Malasseziaceae</taxon>
        <taxon>Malassezia</taxon>
    </lineage>
</organism>
<dbReference type="PANTHER" id="PTHR11741:SF0">
    <property type="entry name" value="ELONGATION FACTOR TS, MITOCHONDRIAL"/>
    <property type="match status" value="1"/>
</dbReference>
<dbReference type="Proteomes" id="UP001219567">
    <property type="component" value="Chromosome 1"/>
</dbReference>
<comment type="subcellular location">
    <subcellularLocation>
        <location evidence="4">Mitochondrion</location>
    </subcellularLocation>
</comment>
<evidence type="ECO:0000259" key="5">
    <source>
        <dbReference type="Pfam" id="PF00889"/>
    </source>
</evidence>
<keyword evidence="1 4" id="KW-0251">Elongation factor</keyword>
<dbReference type="InterPro" id="IPR014039">
    <property type="entry name" value="Transl_elong_EFTs/EF1B_dimer"/>
</dbReference>
<evidence type="ECO:0000256" key="1">
    <source>
        <dbReference type="ARBA" id="ARBA00022768"/>
    </source>
</evidence>
<comment type="function">
    <text evidence="4">Associates with the EF-Tu.GDP complex and induces the exchange of GDP to GTP. It remains bound to the aminoacyl-tRNA.EF-Tu.GTP complex up to the GTP hydrolysis stage on the ribosome.</text>
</comment>
<dbReference type="AlphaFoldDB" id="A0AAJ5YNW4"/>
<keyword evidence="3 4" id="KW-0496">Mitochondrion</keyword>
<keyword evidence="7" id="KW-1185">Reference proteome</keyword>
<comment type="similarity">
    <text evidence="4">Belongs to the EF-Ts family.</text>
</comment>
<accession>A0AAJ5YNW4</accession>
<dbReference type="Pfam" id="PF00889">
    <property type="entry name" value="EF_TS"/>
    <property type="match status" value="1"/>
</dbReference>
<protein>
    <recommendedName>
        <fullName evidence="4">Elongation factor Ts, mitochondrial</fullName>
        <shortName evidence="4">EF-Ts</shortName>
        <shortName evidence="4">EF-TsMt</shortName>
    </recommendedName>
</protein>
<dbReference type="GO" id="GO:0070125">
    <property type="term" value="P:mitochondrial translational elongation"/>
    <property type="evidence" value="ECO:0007669"/>
    <property type="project" value="TreeGrafter"/>
</dbReference>
<dbReference type="PROSITE" id="PS01127">
    <property type="entry name" value="EF_TS_2"/>
    <property type="match status" value="1"/>
</dbReference>
<dbReference type="Gene3D" id="3.30.479.20">
    <property type="entry name" value="Elongation factor Ts, dimerisation domain"/>
    <property type="match status" value="1"/>
</dbReference>
<evidence type="ECO:0000256" key="3">
    <source>
        <dbReference type="ARBA" id="ARBA00023128"/>
    </source>
</evidence>
<keyword evidence="2 4" id="KW-0648">Protein biosynthesis</keyword>
<sequence length="394" mass="42079">MLRGAQWLQLRRAVRSAELCREFHVYSRIQDAARPSIQAIAELRRAMPGTSLIKAREALVASRSASQPDTDDVQAALAWLESNRKEEGAKREAKVASRATSEGVIGLCTLSDGLQSPVPRASIVELNCETDFVARNEVFGALARDVAHTVAWYPVFAQDKSTDIVQDLVLDTLLDFPLMAYDAASSSSGHVQTIRSAITEVVARLGEKIVLTRAACVNSEDQPPSSFVAGSFAHGSGIATLPATTSTQATFASGRVASLLLVQYAGRLTELVHGKGSDDPTLKSLRALVRSLSRQAAGFPTTCIQQQEGGSTEGEPSTALLTQPFAMLLPTAGVQAPSADATVQDILQIWSQTYAGENGRVQVAALRRWEVGESQIRANDSSSFADEVKKAAGL</sequence>
<name>A0AAJ5YNW4_9BASI</name>
<feature type="domain" description="Translation elongation factor EFTs/EF1B dimerisation" evidence="5">
    <location>
        <begin position="121"/>
        <end position="325"/>
    </location>
</feature>
<evidence type="ECO:0000256" key="4">
    <source>
        <dbReference type="HAMAP-Rule" id="MF_03135"/>
    </source>
</evidence>
<proteinExistence type="inferred from homology"/>
<dbReference type="InterPro" id="IPR018101">
    <property type="entry name" value="Transl_elong_Ts_CS"/>
</dbReference>
<dbReference type="Gene3D" id="1.10.8.10">
    <property type="entry name" value="DNA helicase RuvA subunit, C-terminal domain"/>
    <property type="match status" value="1"/>
</dbReference>
<gene>
    <name evidence="4 6" type="primary">TSF1</name>
    <name evidence="6" type="ORF">MYAM1_000523</name>
</gene>
<dbReference type="HAMAP" id="MF_00050">
    <property type="entry name" value="EF_Ts"/>
    <property type="match status" value="1"/>
</dbReference>
<evidence type="ECO:0000313" key="6">
    <source>
        <dbReference type="EMBL" id="WFC97803.1"/>
    </source>
</evidence>
<evidence type="ECO:0000256" key="2">
    <source>
        <dbReference type="ARBA" id="ARBA00022917"/>
    </source>
</evidence>
<evidence type="ECO:0000313" key="7">
    <source>
        <dbReference type="Proteomes" id="UP001219567"/>
    </source>
</evidence>
<dbReference type="PANTHER" id="PTHR11741">
    <property type="entry name" value="ELONGATION FACTOR TS"/>
    <property type="match status" value="1"/>
</dbReference>
<reference evidence="6 7" key="1">
    <citation type="submission" date="2023-03" db="EMBL/GenBank/DDBJ databases">
        <title>Mating type loci evolution in Malassezia.</title>
        <authorList>
            <person name="Coelho M.A."/>
        </authorList>
    </citation>
    <scope>NUCLEOTIDE SEQUENCE [LARGE SCALE GENOMIC DNA]</scope>
    <source>
        <strain evidence="6 7">CBS 9725</strain>
    </source>
</reference>